<keyword evidence="2 3" id="KW-0040">ANK repeat</keyword>
<organism evidence="5 6">
    <name type="scientific">Parascedosporium putredinis</name>
    <dbReference type="NCBI Taxonomy" id="1442378"/>
    <lineage>
        <taxon>Eukaryota</taxon>
        <taxon>Fungi</taxon>
        <taxon>Dikarya</taxon>
        <taxon>Ascomycota</taxon>
        <taxon>Pezizomycotina</taxon>
        <taxon>Sordariomycetes</taxon>
        <taxon>Hypocreomycetidae</taxon>
        <taxon>Microascales</taxon>
        <taxon>Microascaceae</taxon>
        <taxon>Parascedosporium</taxon>
    </lineage>
</organism>
<evidence type="ECO:0000256" key="1">
    <source>
        <dbReference type="ARBA" id="ARBA00022737"/>
    </source>
</evidence>
<comment type="caution">
    <text evidence="5">The sequence shown here is derived from an EMBL/GenBank/DDBJ whole genome shotgun (WGS) entry which is preliminary data.</text>
</comment>
<dbReference type="Proteomes" id="UP000838763">
    <property type="component" value="Unassembled WGS sequence"/>
</dbReference>
<feature type="repeat" description="ANK" evidence="3">
    <location>
        <begin position="547"/>
        <end position="574"/>
    </location>
</feature>
<dbReference type="PANTHER" id="PTHR24198:SF165">
    <property type="entry name" value="ANKYRIN REPEAT-CONTAINING PROTEIN-RELATED"/>
    <property type="match status" value="1"/>
</dbReference>
<evidence type="ECO:0000313" key="5">
    <source>
        <dbReference type="EMBL" id="CAI4214859.1"/>
    </source>
</evidence>
<dbReference type="SMART" id="SM00248">
    <property type="entry name" value="ANK"/>
    <property type="match status" value="13"/>
</dbReference>
<feature type="region of interest" description="Disordered" evidence="4">
    <location>
        <begin position="981"/>
        <end position="1002"/>
    </location>
</feature>
<dbReference type="OrthoDB" id="194358at2759"/>
<dbReference type="InterPro" id="IPR002110">
    <property type="entry name" value="Ankyrin_rpt"/>
</dbReference>
<proteinExistence type="predicted"/>
<dbReference type="EMBL" id="CALLCH030000012">
    <property type="protein sequence ID" value="CAI4214859.1"/>
    <property type="molecule type" value="Genomic_DNA"/>
</dbReference>
<feature type="region of interest" description="Disordered" evidence="4">
    <location>
        <begin position="1533"/>
        <end position="1558"/>
    </location>
</feature>
<gene>
    <name evidence="5" type="ORF">PPNO1_LOCUS4587</name>
</gene>
<feature type="repeat" description="ANK" evidence="3">
    <location>
        <begin position="421"/>
        <end position="458"/>
    </location>
</feature>
<evidence type="ECO:0000256" key="2">
    <source>
        <dbReference type="ARBA" id="ARBA00023043"/>
    </source>
</evidence>
<accession>A0A9P1H2K6</accession>
<dbReference type="PROSITE" id="PS50297">
    <property type="entry name" value="ANK_REP_REGION"/>
    <property type="match status" value="2"/>
</dbReference>
<dbReference type="InterPro" id="IPR036770">
    <property type="entry name" value="Ankyrin_rpt-contain_sf"/>
</dbReference>
<keyword evidence="6" id="KW-1185">Reference proteome</keyword>
<evidence type="ECO:0000313" key="6">
    <source>
        <dbReference type="Proteomes" id="UP000838763"/>
    </source>
</evidence>
<dbReference type="PRINTS" id="PR01415">
    <property type="entry name" value="ANKYRIN"/>
</dbReference>
<evidence type="ECO:0008006" key="7">
    <source>
        <dbReference type="Google" id="ProtNLM"/>
    </source>
</evidence>
<sequence length="1558" mass="171693">MKKLQQLLELVRNTARKASAALTLHHEGLIHHPGTADLRDNLRELNAKVRKVNGMCHVALVAFEDLSAVPDSRDCTSDYFYLETCLSILESLIIAVNDFPRDPGQGDGVEVQQPLIIAGQPVLELSKMRYTRQQLASVIRRFEDFYTCLTIHAMHVVVSNRRSVQPLFSDTAASPGSEDDEDPQMRLARFFLQLSLPVHDNPPSPSYHAECVAADARNSINPEYPEAAVGWVSPLLSAHWEDLKDLVFSLMGMPLTNQVAPISSNGCYNSPASRGPITLATPPSAAAPTRLCLNQADVIRLCLPPKIDSEEDRDYLNDLLRRLLDVILVRLLDIDTWEPETPEALAFDGAYKLGESKGLSLCAPGHQWLAECISDDADFEDIVRNAVREAPASLVRRFTQDPRWRPDIPYDPPSTDPAKASGGTLLHLAGRTALMNCETSGAFRVLLRHGANTSAQDAGGRNCWHSAAANHDVPTLHILAQEDTKMAQNMRVTNLAGNTPLAEAVLVTDGLSDTKVKLSSKGLKAIQLLCDTADGDEACLKSRVPVLHSAVKWGDASVVRSLLDLGADANQLCANGTSPLHHLNFSTDYSLVMLLCDPSDGSSHPSFAVLVREVLVALLDIPGVRESKNDNGMGLWERFCRIIVRQWAPLQEPHYAITIVSLAAEWLAQEGVMRRYEEETNQSGIPLFRDMSTHIPGAWPTARLTELYQSLLSKTSRLELFTKSTTALSLLNTAVVANATPLLDLLLERGVSVHSRGISTVSIALLRASFTFGESKCAQPGSEADGLAGEGGRPKLDAVGKTPTLVSFILERQIDAALILLGKGADPSLPTKEGMDAALASASRGCMRVLEKIRAMAPTDFNWARTCRSHFTIIHPGGAQVTTTASNCSALHLAAFNGYDLVLQYYLNNFKLDVNSQIQDDQRRPIHFAAISGQAQAVKMLLGLDPHSLADNEMMTPFMHALRIGFVEIIKLFVEVDKSPEPTPVPAPASAPDRQPQDPPLRTRMIGETIDSVVRSGDVRHCRSLLSVLSIEDFAMMPLKCEGCTPLILAIRENKADVLEWMLTNECKGFTGSCPAHFRRSRQLGFDALNLLCERPRLIKLLPKMLEAYLREGIDWTSACLSPIHMAARANNIDAIDDIVRHVKHDALKYRLTKYILDQRVTGDEIPEVAAPGWTPLHIAASHGNEEALKQLLILGANPDVEDEELNRPIHLAVRNNFESCKDKAGYMPVDDMVLNFDMLGYVMNGPFDFGQVVELNKGLISLVIELNRGSALPILQRLFRRLSPKQIEKLINTSPRRFVSALYNAVYRDMFAAIDILVKNGADVNKEGSVEGTPLIAACARGRLRSVKKLVFYGARIAYTIEKDGVTIVRDALGIASQSGFTEIQDWLLVGQYTEKRFVCGRAPGEELDEPIRLWSGPWSAAYRLQGMFYEHPREPRESRIAYMSRMSALRRSLRGQVVRVEELVRSASEGVAVMPAASRWDPERMPARAHESRSEKGVWLGQVKASGAAQIQTAYYIMDFALAPKLTPRQLGRKGTAQRVRDSGTVDHTTRSQKGH</sequence>
<dbReference type="Pfam" id="PF12796">
    <property type="entry name" value="Ank_2"/>
    <property type="match status" value="2"/>
</dbReference>
<name>A0A9P1H2K6_9PEZI</name>
<evidence type="ECO:0000256" key="3">
    <source>
        <dbReference type="PROSITE-ProRule" id="PRU00023"/>
    </source>
</evidence>
<keyword evidence="1" id="KW-0677">Repeat</keyword>
<evidence type="ECO:0000256" key="4">
    <source>
        <dbReference type="SAM" id="MobiDB-lite"/>
    </source>
</evidence>
<protein>
    <recommendedName>
        <fullName evidence="7">Ankyrin repeat protein</fullName>
    </recommendedName>
</protein>
<feature type="repeat" description="ANK" evidence="3">
    <location>
        <begin position="1172"/>
        <end position="1204"/>
    </location>
</feature>
<dbReference type="SUPFAM" id="SSF48403">
    <property type="entry name" value="Ankyrin repeat"/>
    <property type="match status" value="3"/>
</dbReference>
<dbReference type="Gene3D" id="1.25.40.20">
    <property type="entry name" value="Ankyrin repeat-containing domain"/>
    <property type="match status" value="4"/>
</dbReference>
<feature type="compositionally biased region" description="Basic and acidic residues" evidence="4">
    <location>
        <begin position="1541"/>
        <end position="1552"/>
    </location>
</feature>
<reference evidence="5" key="1">
    <citation type="submission" date="2022-11" db="EMBL/GenBank/DDBJ databases">
        <authorList>
            <person name="Scott C."/>
            <person name="Bruce N."/>
        </authorList>
    </citation>
    <scope>NUCLEOTIDE SEQUENCE</scope>
</reference>
<dbReference type="PANTHER" id="PTHR24198">
    <property type="entry name" value="ANKYRIN REPEAT AND PROTEIN KINASE DOMAIN-CONTAINING PROTEIN"/>
    <property type="match status" value="1"/>
</dbReference>
<dbReference type="PROSITE" id="PS50088">
    <property type="entry name" value="ANK_REPEAT"/>
    <property type="match status" value="3"/>
</dbReference>